<protein>
    <submittedName>
        <fullName evidence="1">Uncharacterized protein</fullName>
    </submittedName>
</protein>
<sequence>MYIFEPATSIEKGQKYMIELPEHNVTLHIICIDKALNACDMRIIYMEKNNESVNDYVNHFISYRYEWNFKSMYYSSFDHLDKCVIYKIISI</sequence>
<accession>A0A6C0KWL7</accession>
<organism evidence="1">
    <name type="scientific">viral metagenome</name>
    <dbReference type="NCBI Taxonomy" id="1070528"/>
    <lineage>
        <taxon>unclassified sequences</taxon>
        <taxon>metagenomes</taxon>
        <taxon>organismal metagenomes</taxon>
    </lineage>
</organism>
<name>A0A6C0KWL7_9ZZZZ</name>
<reference evidence="1" key="1">
    <citation type="journal article" date="2020" name="Nature">
        <title>Giant virus diversity and host interactions through global metagenomics.</title>
        <authorList>
            <person name="Schulz F."/>
            <person name="Roux S."/>
            <person name="Paez-Espino D."/>
            <person name="Jungbluth S."/>
            <person name="Walsh D.A."/>
            <person name="Denef V.J."/>
            <person name="McMahon K.D."/>
            <person name="Konstantinidis K.T."/>
            <person name="Eloe-Fadrosh E.A."/>
            <person name="Kyrpides N.C."/>
            <person name="Woyke T."/>
        </authorList>
    </citation>
    <scope>NUCLEOTIDE SEQUENCE</scope>
    <source>
        <strain evidence="1">GVMAG-S-3300013094-109</strain>
    </source>
</reference>
<dbReference type="EMBL" id="MN740991">
    <property type="protein sequence ID" value="QHU21643.1"/>
    <property type="molecule type" value="Genomic_DNA"/>
</dbReference>
<evidence type="ECO:0000313" key="1">
    <source>
        <dbReference type="EMBL" id="QHU21643.1"/>
    </source>
</evidence>
<proteinExistence type="predicted"/>
<dbReference type="AlphaFoldDB" id="A0A6C0KWL7"/>